<reference evidence="2 3" key="1">
    <citation type="journal article" date="2015" name="Genome Announc.">
        <title>Complete genome sequence of Vibrio alginolyticus ATCC 17749.</title>
        <authorList>
            <person name="Liu X.F."/>
            <person name="Cao Y."/>
            <person name="Zhang H.L."/>
            <person name="Chen Y.J."/>
            <person name="Hu C.J."/>
        </authorList>
    </citation>
    <scope>NUCLEOTIDE SEQUENCE [LARGE SCALE GENOMIC DNA]</scope>
    <source>
        <strain evidence="3">ATCC 17749 / DSM 2171 / NBRC 15630 / NCIMB 1903 / NCTC 12160 / XII-53</strain>
    </source>
</reference>
<dbReference type="PIRSF" id="PIRSF017117">
    <property type="entry name" value="T3SS_YscY"/>
    <property type="match status" value="1"/>
</dbReference>
<dbReference type="HOGENOM" id="CLU_170441_0_0_6"/>
<dbReference type="KEGG" id="vag:N646_0731"/>
<name>A0A2I3C4M2_VIBAX</name>
<dbReference type="RefSeq" id="WP_005377248.1">
    <property type="nucleotide sequence ID" value="NC_022349.1"/>
</dbReference>
<dbReference type="InterPro" id="IPR016684">
    <property type="entry name" value="T3SS_YscY"/>
</dbReference>
<keyword evidence="1" id="KW-0963">Cytoplasm</keyword>
<keyword evidence="1" id="KW-0143">Chaperone</keyword>
<dbReference type="Proteomes" id="UP000016714">
    <property type="component" value="Chromosome 1"/>
</dbReference>
<evidence type="ECO:0000256" key="1">
    <source>
        <dbReference type="PIRNR" id="PIRNR017117"/>
    </source>
</evidence>
<evidence type="ECO:0000313" key="2">
    <source>
        <dbReference type="EMBL" id="AGV16564.1"/>
    </source>
</evidence>
<evidence type="ECO:0000313" key="3">
    <source>
        <dbReference type="Proteomes" id="UP000016714"/>
    </source>
</evidence>
<proteinExistence type="predicted"/>
<dbReference type="SUPFAM" id="SSF48452">
    <property type="entry name" value="TPR-like"/>
    <property type="match status" value="1"/>
</dbReference>
<accession>A0A2I3C4M2</accession>
<comment type="subcellular location">
    <subcellularLocation>
        <location evidence="1">Cytoplasm</location>
    </subcellularLocation>
</comment>
<dbReference type="AlphaFoldDB" id="A0A2I3C4M2"/>
<organism evidence="2 3">
    <name type="scientific">Vibrio alginolyticus (strain ATCC 17749 / DSM 2171 / NBRC 15630 / NCIMB 1903 / NCTC 12160 / XII-53)</name>
    <dbReference type="NCBI Taxonomy" id="1219076"/>
    <lineage>
        <taxon>Bacteria</taxon>
        <taxon>Pseudomonadati</taxon>
        <taxon>Pseudomonadota</taxon>
        <taxon>Gammaproteobacteria</taxon>
        <taxon>Vibrionales</taxon>
        <taxon>Vibrionaceae</taxon>
        <taxon>Vibrio</taxon>
    </lineage>
</organism>
<sequence length="113" mass="12928">MLRSKDIELLLVHAALQVQYQKPEHAISILDAVLEIEPQHKEAMQTLAVACLQSGRYTRAIEVCEHLLKSDLHPDSAGLWFCLSQARWKQNDVDGARQAHRRYLQSLNSESHE</sequence>
<dbReference type="GO" id="GO:0005737">
    <property type="term" value="C:cytoplasm"/>
    <property type="evidence" value="ECO:0007669"/>
    <property type="project" value="UniProtKB-SubCell"/>
</dbReference>
<dbReference type="EMBL" id="CP006718">
    <property type="protein sequence ID" value="AGV16564.1"/>
    <property type="molecule type" value="Genomic_DNA"/>
</dbReference>
<protein>
    <submittedName>
        <fullName evidence="2">Putative YscY</fullName>
    </submittedName>
</protein>
<dbReference type="Pfam" id="PF14559">
    <property type="entry name" value="TPR_19"/>
    <property type="match status" value="1"/>
</dbReference>
<dbReference type="InterPro" id="IPR011990">
    <property type="entry name" value="TPR-like_helical_dom_sf"/>
</dbReference>
<dbReference type="Gene3D" id="1.25.40.10">
    <property type="entry name" value="Tetratricopeptide repeat domain"/>
    <property type="match status" value="1"/>
</dbReference>
<dbReference type="SMR" id="A0A2I3C4M2"/>
<dbReference type="GeneID" id="75167624"/>
<gene>
    <name evidence="2" type="ORF">N646_0731</name>
</gene>